<gene>
    <name evidence="9" type="ORF">PLOB_00021207</name>
</gene>
<sequence length="345" mass="40100">LLEIILKSDEDKARKHVNQTVPIHLEYQELEMLRSMKLQDLNSHILCVLCGGYLVDATTIVECLHSFCRSCIVKYLHNSFHCPVCDVEVHKTKPLLHIRPDRTLQEIVYKLVPGLYQGEVKLRENFEEKQRQENISEEEISTEHETKNKQHIEMKDPVCITLEYYRRKRNWMEKQIFPTRYLRCPSAVTVTVLKKFLIMKFAIPSTHQVEIIRCDEILHGHLTMTEVSRIYGLYAKSFLDLEYAILEVGVDKTTTVENKNIYKFSHGKIHPRKKKKRKREANCAETKIQQSTTAESFQPPCKIASLAECSNSAEPMLQSDILPTFPDTPPSFDLIPDAKPIEYRA</sequence>
<dbReference type="Proteomes" id="UP001159405">
    <property type="component" value="Unassembled WGS sequence"/>
</dbReference>
<keyword evidence="2" id="KW-0479">Metal-binding</keyword>
<dbReference type="SMART" id="SM00184">
    <property type="entry name" value="RING"/>
    <property type="match status" value="1"/>
</dbReference>
<dbReference type="PROSITE" id="PS00518">
    <property type="entry name" value="ZF_RING_1"/>
    <property type="match status" value="1"/>
</dbReference>
<evidence type="ECO:0000256" key="4">
    <source>
        <dbReference type="ARBA" id="ARBA00022833"/>
    </source>
</evidence>
<evidence type="ECO:0000259" key="8">
    <source>
        <dbReference type="PROSITE" id="PS50089"/>
    </source>
</evidence>
<accession>A0ABN8RLQ9</accession>
<dbReference type="PANTHER" id="PTHR10825">
    <property type="entry name" value="RING FINGER DOMAIN-CONTAINING, POLYCOMB GROUP COMPONENT"/>
    <property type="match status" value="1"/>
</dbReference>
<evidence type="ECO:0000256" key="3">
    <source>
        <dbReference type="ARBA" id="ARBA00022771"/>
    </source>
</evidence>
<evidence type="ECO:0000256" key="7">
    <source>
        <dbReference type="SAM" id="MobiDB-lite"/>
    </source>
</evidence>
<dbReference type="SUPFAM" id="SSF57850">
    <property type="entry name" value="RING/U-box"/>
    <property type="match status" value="1"/>
</dbReference>
<proteinExistence type="predicted"/>
<feature type="region of interest" description="Disordered" evidence="7">
    <location>
        <begin position="271"/>
        <end position="291"/>
    </location>
</feature>
<protein>
    <recommendedName>
        <fullName evidence="8">RING-type domain-containing protein</fullName>
    </recommendedName>
</protein>
<organism evidence="9 10">
    <name type="scientific">Porites lobata</name>
    <dbReference type="NCBI Taxonomy" id="104759"/>
    <lineage>
        <taxon>Eukaryota</taxon>
        <taxon>Metazoa</taxon>
        <taxon>Cnidaria</taxon>
        <taxon>Anthozoa</taxon>
        <taxon>Hexacorallia</taxon>
        <taxon>Scleractinia</taxon>
        <taxon>Fungiina</taxon>
        <taxon>Poritidae</taxon>
        <taxon>Porites</taxon>
    </lineage>
</organism>
<evidence type="ECO:0000256" key="6">
    <source>
        <dbReference type="PROSITE-ProRule" id="PRU00175"/>
    </source>
</evidence>
<reference evidence="9 10" key="1">
    <citation type="submission" date="2022-05" db="EMBL/GenBank/DDBJ databases">
        <authorList>
            <consortium name="Genoscope - CEA"/>
            <person name="William W."/>
        </authorList>
    </citation>
    <scope>NUCLEOTIDE SEQUENCE [LARGE SCALE GENOMIC DNA]</scope>
</reference>
<keyword evidence="5" id="KW-0539">Nucleus</keyword>
<feature type="domain" description="RING-type" evidence="8">
    <location>
        <begin position="47"/>
        <end position="86"/>
    </location>
</feature>
<keyword evidence="3 6" id="KW-0863">Zinc-finger</keyword>
<dbReference type="Pfam" id="PF13923">
    <property type="entry name" value="zf-C3HC4_2"/>
    <property type="match status" value="1"/>
</dbReference>
<dbReference type="Pfam" id="PF16207">
    <property type="entry name" value="RAWUL"/>
    <property type="match status" value="1"/>
</dbReference>
<evidence type="ECO:0000256" key="1">
    <source>
        <dbReference type="ARBA" id="ARBA00004123"/>
    </source>
</evidence>
<evidence type="ECO:0000256" key="5">
    <source>
        <dbReference type="ARBA" id="ARBA00023242"/>
    </source>
</evidence>
<dbReference type="InterPro" id="IPR013083">
    <property type="entry name" value="Znf_RING/FYVE/PHD"/>
</dbReference>
<evidence type="ECO:0000313" key="9">
    <source>
        <dbReference type="EMBL" id="CAH3178989.1"/>
    </source>
</evidence>
<feature type="region of interest" description="Disordered" evidence="7">
    <location>
        <begin position="318"/>
        <end position="339"/>
    </location>
</feature>
<keyword evidence="4" id="KW-0862">Zinc</keyword>
<dbReference type="InterPro" id="IPR017907">
    <property type="entry name" value="Znf_RING_CS"/>
</dbReference>
<dbReference type="InterPro" id="IPR001841">
    <property type="entry name" value="Znf_RING"/>
</dbReference>
<feature type="non-terminal residue" evidence="9">
    <location>
        <position position="1"/>
    </location>
</feature>
<evidence type="ECO:0000313" key="10">
    <source>
        <dbReference type="Proteomes" id="UP001159405"/>
    </source>
</evidence>
<dbReference type="Gene3D" id="3.30.40.10">
    <property type="entry name" value="Zinc/RING finger domain, C3HC4 (zinc finger)"/>
    <property type="match status" value="1"/>
</dbReference>
<dbReference type="PANTHER" id="PTHR10825:SF29">
    <property type="entry name" value="POLYCOMB GROUP RING FINGER PROTEIN 1"/>
    <property type="match status" value="1"/>
</dbReference>
<name>A0ABN8RLQ9_9CNID</name>
<dbReference type="EMBL" id="CALNXK010000248">
    <property type="protein sequence ID" value="CAH3178989.1"/>
    <property type="molecule type" value="Genomic_DNA"/>
</dbReference>
<comment type="caution">
    <text evidence="9">The sequence shown here is derived from an EMBL/GenBank/DDBJ whole genome shotgun (WGS) entry which is preliminary data.</text>
</comment>
<evidence type="ECO:0000256" key="2">
    <source>
        <dbReference type="ARBA" id="ARBA00022723"/>
    </source>
</evidence>
<dbReference type="InterPro" id="IPR032443">
    <property type="entry name" value="RAWUL"/>
</dbReference>
<dbReference type="Gene3D" id="3.10.20.90">
    <property type="entry name" value="Phosphatidylinositol 3-kinase Catalytic Subunit, Chain A, domain 1"/>
    <property type="match status" value="1"/>
</dbReference>
<keyword evidence="10" id="KW-1185">Reference proteome</keyword>
<dbReference type="PROSITE" id="PS50089">
    <property type="entry name" value="ZF_RING_2"/>
    <property type="match status" value="1"/>
</dbReference>
<comment type="subcellular location">
    <subcellularLocation>
        <location evidence="1">Nucleus</location>
    </subcellularLocation>
</comment>